<name>A0A2Z5ZIN5_9PROT</name>
<evidence type="ECO:0000313" key="2">
    <source>
        <dbReference type="Proteomes" id="UP000270034"/>
    </source>
</evidence>
<dbReference type="EMBL" id="AP018515">
    <property type="protein sequence ID" value="BBC80428.1"/>
    <property type="molecule type" value="Genomic_DNA"/>
</dbReference>
<protein>
    <submittedName>
        <fullName evidence="1">Uncharacterized protein</fullName>
    </submittedName>
</protein>
<sequence length="39" mass="4285">MVRAHGVFGHCGSSNASLYGRLYRIHENAQPACNAVFLH</sequence>
<gene>
    <name evidence="1" type="ORF">AcetOrient_orf03105</name>
</gene>
<accession>A0A2Z5ZIN5</accession>
<dbReference type="Proteomes" id="UP000270034">
    <property type="component" value="Chromosome"/>
</dbReference>
<dbReference type="AlphaFoldDB" id="A0A2Z5ZIN5"/>
<evidence type="ECO:0000313" key="1">
    <source>
        <dbReference type="EMBL" id="BBC80428.1"/>
    </source>
</evidence>
<reference evidence="1 2" key="1">
    <citation type="submission" date="2018-02" db="EMBL/GenBank/DDBJ databases">
        <title>Acetobacter orientalis genome.</title>
        <authorList>
            <person name="Nakashima N."/>
            <person name="Tamura T."/>
        </authorList>
    </citation>
    <scope>NUCLEOTIDE SEQUENCE [LARGE SCALE GENOMIC DNA]</scope>
    <source>
        <strain evidence="1 2">FAN1</strain>
    </source>
</reference>
<dbReference type="KEGG" id="aot:AcetOri_orf03105"/>
<organism evidence="1 2">
    <name type="scientific">Acetobacter orientalis</name>
    <dbReference type="NCBI Taxonomy" id="146474"/>
    <lineage>
        <taxon>Bacteria</taxon>
        <taxon>Pseudomonadati</taxon>
        <taxon>Pseudomonadota</taxon>
        <taxon>Alphaproteobacteria</taxon>
        <taxon>Acetobacterales</taxon>
        <taxon>Acetobacteraceae</taxon>
        <taxon>Acetobacter</taxon>
    </lineage>
</organism>
<proteinExistence type="predicted"/>